<dbReference type="AlphaFoldDB" id="A0A7J7NS97"/>
<dbReference type="PANTHER" id="PTHR31595:SF70">
    <property type="entry name" value="LONG-CHAIN-ALCOHOL O-FATTY-ACYLTRANSFERASE 3-RELATED"/>
    <property type="match status" value="1"/>
</dbReference>
<dbReference type="OrthoDB" id="1077582at2759"/>
<evidence type="ECO:0000256" key="7">
    <source>
        <dbReference type="ARBA" id="ARBA00023315"/>
    </source>
</evidence>
<evidence type="ECO:0000256" key="1">
    <source>
        <dbReference type="ARBA" id="ARBA00004141"/>
    </source>
</evidence>
<proteinExistence type="inferred from homology"/>
<dbReference type="GO" id="GO:0008374">
    <property type="term" value="F:O-acyltransferase activity"/>
    <property type="evidence" value="ECO:0007669"/>
    <property type="project" value="InterPro"/>
</dbReference>
<evidence type="ECO:0000256" key="8">
    <source>
        <dbReference type="SAM" id="Phobius"/>
    </source>
</evidence>
<feature type="domain" description="Wax synthase" evidence="9">
    <location>
        <begin position="11"/>
        <end position="97"/>
    </location>
</feature>
<keyword evidence="7" id="KW-0012">Acyltransferase</keyword>
<comment type="subcellular location">
    <subcellularLocation>
        <location evidence="1">Membrane</location>
        <topology evidence="1">Multi-pass membrane protein</topology>
    </subcellularLocation>
</comment>
<dbReference type="Pfam" id="PF13813">
    <property type="entry name" value="MBOAT_2"/>
    <property type="match status" value="1"/>
</dbReference>
<protein>
    <recommendedName>
        <fullName evidence="9">Wax synthase domain-containing protein</fullName>
    </recommendedName>
</protein>
<keyword evidence="3" id="KW-0808">Transferase</keyword>
<evidence type="ECO:0000256" key="3">
    <source>
        <dbReference type="ARBA" id="ARBA00022679"/>
    </source>
</evidence>
<dbReference type="PANTHER" id="PTHR31595">
    <property type="entry name" value="LONG-CHAIN-ALCOHOL O-FATTY-ACYLTRANSFERASE 3-RELATED"/>
    <property type="match status" value="1"/>
</dbReference>
<dbReference type="InterPro" id="IPR032805">
    <property type="entry name" value="Wax_synthase_dom"/>
</dbReference>
<feature type="non-terminal residue" evidence="10">
    <location>
        <position position="1"/>
    </location>
</feature>
<organism evidence="10 11">
    <name type="scientific">Kingdonia uniflora</name>
    <dbReference type="NCBI Taxonomy" id="39325"/>
    <lineage>
        <taxon>Eukaryota</taxon>
        <taxon>Viridiplantae</taxon>
        <taxon>Streptophyta</taxon>
        <taxon>Embryophyta</taxon>
        <taxon>Tracheophyta</taxon>
        <taxon>Spermatophyta</taxon>
        <taxon>Magnoliopsida</taxon>
        <taxon>Ranunculales</taxon>
        <taxon>Circaeasteraceae</taxon>
        <taxon>Kingdonia</taxon>
    </lineage>
</organism>
<reference evidence="10 11" key="1">
    <citation type="journal article" date="2020" name="IScience">
        <title>Genome Sequencing of the Endangered Kingdonia uniflora (Circaeasteraceae, Ranunculales) Reveals Potential Mechanisms of Evolutionary Specialization.</title>
        <authorList>
            <person name="Sun Y."/>
            <person name="Deng T."/>
            <person name="Zhang A."/>
            <person name="Moore M.J."/>
            <person name="Landis J.B."/>
            <person name="Lin N."/>
            <person name="Zhang H."/>
            <person name="Zhang X."/>
            <person name="Huang J."/>
            <person name="Zhang X."/>
            <person name="Sun H."/>
            <person name="Wang H."/>
        </authorList>
    </citation>
    <scope>NUCLEOTIDE SEQUENCE [LARGE SCALE GENOMIC DNA]</scope>
    <source>
        <strain evidence="10">TB1705</strain>
        <tissue evidence="10">Leaf</tissue>
    </source>
</reference>
<gene>
    <name evidence="10" type="ORF">GIB67_042861</name>
</gene>
<keyword evidence="4 8" id="KW-0812">Transmembrane</keyword>
<comment type="caution">
    <text evidence="10">The sequence shown here is derived from an EMBL/GenBank/DDBJ whole genome shotgun (WGS) entry which is preliminary data.</text>
</comment>
<evidence type="ECO:0000256" key="5">
    <source>
        <dbReference type="ARBA" id="ARBA00022989"/>
    </source>
</evidence>
<dbReference type="InterPro" id="IPR044851">
    <property type="entry name" value="Wax_synthase"/>
</dbReference>
<dbReference type="GO" id="GO:0006629">
    <property type="term" value="P:lipid metabolic process"/>
    <property type="evidence" value="ECO:0007669"/>
    <property type="project" value="InterPro"/>
</dbReference>
<name>A0A7J7NS97_9MAGN</name>
<evidence type="ECO:0000313" key="11">
    <source>
        <dbReference type="Proteomes" id="UP000541444"/>
    </source>
</evidence>
<accession>A0A7J7NS97</accession>
<dbReference type="GO" id="GO:0016020">
    <property type="term" value="C:membrane"/>
    <property type="evidence" value="ECO:0007669"/>
    <property type="project" value="UniProtKB-SubCell"/>
</dbReference>
<evidence type="ECO:0000256" key="4">
    <source>
        <dbReference type="ARBA" id="ARBA00022692"/>
    </source>
</evidence>
<sequence length="174" mass="20615">LARGISPYKIKPQFDEPYLSTSLQDFWGERWNLIVPSLLRPIVYYPIRTASTNILGKRFGLILGVGMTFVVSGLMHEFFWYYFMGVKPTWEVTMFFVLHNFCLALEIIVKKVVESRWRLHPAISRVLTIGFMMITGSRLFFPQIIRYCVDERMIQECDHLFRFVRDNDLPCFRT</sequence>
<evidence type="ECO:0000256" key="6">
    <source>
        <dbReference type="ARBA" id="ARBA00023136"/>
    </source>
</evidence>
<dbReference type="EMBL" id="JACGCM010000620">
    <property type="protein sequence ID" value="KAF6170056.1"/>
    <property type="molecule type" value="Genomic_DNA"/>
</dbReference>
<evidence type="ECO:0000259" key="9">
    <source>
        <dbReference type="Pfam" id="PF13813"/>
    </source>
</evidence>
<feature type="transmembrane region" description="Helical" evidence="8">
    <location>
        <begin position="122"/>
        <end position="141"/>
    </location>
</feature>
<feature type="transmembrane region" description="Helical" evidence="8">
    <location>
        <begin position="89"/>
        <end position="110"/>
    </location>
</feature>
<keyword evidence="5 8" id="KW-1133">Transmembrane helix</keyword>
<comment type="similarity">
    <text evidence="2">Belongs to the wax synthase family.</text>
</comment>
<evidence type="ECO:0000256" key="2">
    <source>
        <dbReference type="ARBA" id="ARBA00007282"/>
    </source>
</evidence>
<evidence type="ECO:0000313" key="10">
    <source>
        <dbReference type="EMBL" id="KAF6170056.1"/>
    </source>
</evidence>
<keyword evidence="6 8" id="KW-0472">Membrane</keyword>
<feature type="transmembrane region" description="Helical" evidence="8">
    <location>
        <begin position="59"/>
        <end position="83"/>
    </location>
</feature>
<keyword evidence="11" id="KW-1185">Reference proteome</keyword>
<dbReference type="Proteomes" id="UP000541444">
    <property type="component" value="Unassembled WGS sequence"/>
</dbReference>